<name>A0A7X9W8Z8_STACP</name>
<feature type="transmembrane region" description="Helical" evidence="1">
    <location>
        <begin position="7"/>
        <end position="27"/>
    </location>
</feature>
<keyword evidence="4" id="KW-1185">Reference proteome</keyword>
<organism evidence="3 5">
    <name type="scientific">Staphylococcus capitis</name>
    <dbReference type="NCBI Taxonomy" id="29388"/>
    <lineage>
        <taxon>Bacteria</taxon>
        <taxon>Bacillati</taxon>
        <taxon>Bacillota</taxon>
        <taxon>Bacilli</taxon>
        <taxon>Bacillales</taxon>
        <taxon>Staphylococcaceae</taxon>
        <taxon>Staphylococcus</taxon>
    </lineage>
</organism>
<dbReference type="EMBL" id="JABBMI010000024">
    <property type="protein sequence ID" value="NMK53619.1"/>
    <property type="molecule type" value="Genomic_DNA"/>
</dbReference>
<evidence type="ECO:0000313" key="4">
    <source>
        <dbReference type="Proteomes" id="UP000538955"/>
    </source>
</evidence>
<accession>A0A7X9W8Z8</accession>
<sequence>MRIQNRWVISTLFLIGAIILLFGIMYYRSIKTVDLSNYTVNDIGLNDRFNQKGYVINKKIKLDRFKFYNDEKHKDLTVKVKNKKHIVKGIVLIKDKSVKTNFGVRIGDSIDEVINELGDSYKRHMVGKHYKSITYTDRQNKMKLNILYKDDIVKRIEFFSK</sequence>
<keyword evidence="1" id="KW-0812">Transmembrane</keyword>
<dbReference type="EMBL" id="JABBLX010000002">
    <property type="protein sequence ID" value="NMK96891.1"/>
    <property type="molecule type" value="Genomic_DNA"/>
</dbReference>
<dbReference type="Proteomes" id="UP000550736">
    <property type="component" value="Unassembled WGS sequence"/>
</dbReference>
<keyword evidence="1" id="KW-0472">Membrane</keyword>
<evidence type="ECO:0000313" key="2">
    <source>
        <dbReference type="EMBL" id="NMK53619.1"/>
    </source>
</evidence>
<proteinExistence type="predicted"/>
<gene>
    <name evidence="3" type="ORF">HHM13_02090</name>
    <name evidence="2" type="ORF">HHM24_02490</name>
</gene>
<protein>
    <submittedName>
        <fullName evidence="3">Uncharacterized protein</fullName>
    </submittedName>
</protein>
<evidence type="ECO:0000256" key="1">
    <source>
        <dbReference type="SAM" id="Phobius"/>
    </source>
</evidence>
<comment type="caution">
    <text evidence="3">The sequence shown here is derived from an EMBL/GenBank/DDBJ whole genome shotgun (WGS) entry which is preliminary data.</text>
</comment>
<dbReference type="RefSeq" id="WP_030063588.1">
    <property type="nucleotide sequence ID" value="NZ_CBCPJN010000005.1"/>
</dbReference>
<evidence type="ECO:0000313" key="5">
    <source>
        <dbReference type="Proteomes" id="UP000550736"/>
    </source>
</evidence>
<dbReference type="AlphaFoldDB" id="A0A7X9W8Z8"/>
<evidence type="ECO:0000313" key="3">
    <source>
        <dbReference type="EMBL" id="NMK96891.1"/>
    </source>
</evidence>
<keyword evidence="1" id="KW-1133">Transmembrane helix</keyword>
<dbReference type="Proteomes" id="UP000538955">
    <property type="component" value="Unassembled WGS sequence"/>
</dbReference>
<reference evidence="4 5" key="1">
    <citation type="submission" date="2020-04" db="EMBL/GenBank/DDBJ databases">
        <title>The Epidemiology and Molecular Characteristics of Linezolid-Resistant Staphylococcus capitis in Huashan Hospital, Shanghai.</title>
        <authorList>
            <person name="Ding L."/>
            <person name="Li P."/>
            <person name="Yang Y."/>
            <person name="Lin D."/>
            <person name="Xu X."/>
        </authorList>
    </citation>
    <scope>NUCLEOTIDE SEQUENCE [LARGE SCALE GENOMIC DNA]</scope>
    <source>
        <strain evidence="3 5">12-86</strain>
        <strain evidence="2 4">17-84</strain>
    </source>
</reference>